<evidence type="ECO:0008006" key="9">
    <source>
        <dbReference type="Google" id="ProtNLM"/>
    </source>
</evidence>
<dbReference type="Pfam" id="PF04616">
    <property type="entry name" value="Glyco_hydro_43"/>
    <property type="match status" value="1"/>
</dbReference>
<dbReference type="AlphaFoldDB" id="A0A2B7YPU4"/>
<dbReference type="SUPFAM" id="SSF75005">
    <property type="entry name" value="Arabinanase/levansucrase/invertase"/>
    <property type="match status" value="1"/>
</dbReference>
<evidence type="ECO:0000256" key="1">
    <source>
        <dbReference type="ARBA" id="ARBA00009865"/>
    </source>
</evidence>
<comment type="similarity">
    <text evidence="1 6">Belongs to the glycosyl hydrolase 43 family.</text>
</comment>
<dbReference type="PANTHER" id="PTHR43772">
    <property type="entry name" value="ENDO-1,4-BETA-XYLANASE"/>
    <property type="match status" value="1"/>
</dbReference>
<dbReference type="CDD" id="cd18827">
    <property type="entry name" value="GH43_XlnD-like"/>
    <property type="match status" value="1"/>
</dbReference>
<dbReference type="InterPro" id="IPR023296">
    <property type="entry name" value="Glyco_hydro_beta-prop_sf"/>
</dbReference>
<keyword evidence="2 6" id="KW-0378">Hydrolase</keyword>
<evidence type="ECO:0000313" key="7">
    <source>
        <dbReference type="EMBL" id="PGH23003.1"/>
    </source>
</evidence>
<evidence type="ECO:0000256" key="3">
    <source>
        <dbReference type="ARBA" id="ARBA00023277"/>
    </source>
</evidence>
<feature type="site" description="Important for catalytic activity, responsible for pKa modulation of the active site Glu and correct orientation of both the proton donor and substrate" evidence="5">
    <location>
        <position position="153"/>
    </location>
</feature>
<evidence type="ECO:0000256" key="5">
    <source>
        <dbReference type="PIRSR" id="PIRSR606710-2"/>
    </source>
</evidence>
<name>A0A2B7YPU4_POLH7</name>
<dbReference type="OrthoDB" id="5211809at2759"/>
<dbReference type="Proteomes" id="UP000224634">
    <property type="component" value="Unassembled WGS sequence"/>
</dbReference>
<gene>
    <name evidence="7" type="ORF">AJ80_02918</name>
</gene>
<protein>
    <recommendedName>
        <fullName evidence="9">Arabinan endo-1,5-alpha-L-arabinosidase A</fullName>
    </recommendedName>
</protein>
<dbReference type="Gene3D" id="2.115.10.20">
    <property type="entry name" value="Glycosyl hydrolase domain, family 43"/>
    <property type="match status" value="1"/>
</dbReference>
<keyword evidence="4 6" id="KW-0326">Glycosidase</keyword>
<keyword evidence="3" id="KW-0119">Carbohydrate metabolism</keyword>
<dbReference type="GO" id="GO:0005975">
    <property type="term" value="P:carbohydrate metabolic process"/>
    <property type="evidence" value="ECO:0007669"/>
    <property type="project" value="InterPro"/>
</dbReference>
<dbReference type="PANTHER" id="PTHR43772:SF2">
    <property type="entry name" value="PUTATIVE (AFU_ORTHOLOGUE AFUA_2G04480)-RELATED"/>
    <property type="match status" value="1"/>
</dbReference>
<dbReference type="GO" id="GO:0004553">
    <property type="term" value="F:hydrolase activity, hydrolyzing O-glycosyl compounds"/>
    <property type="evidence" value="ECO:0007669"/>
    <property type="project" value="InterPro"/>
</dbReference>
<dbReference type="EMBL" id="PDNA01000030">
    <property type="protein sequence ID" value="PGH23003.1"/>
    <property type="molecule type" value="Genomic_DNA"/>
</dbReference>
<evidence type="ECO:0000256" key="4">
    <source>
        <dbReference type="ARBA" id="ARBA00023295"/>
    </source>
</evidence>
<comment type="caution">
    <text evidence="7">The sequence shown here is derived from an EMBL/GenBank/DDBJ whole genome shotgun (WGS) entry which is preliminary data.</text>
</comment>
<sequence>MFAYLLSLWPRASHSLHLRHSHRRDDERAGNPVIDGWYADPEARIYEGRYYIYPTTSTVYENQTYFEAFSSPDLITWTNHGRILDFANVSWSTNRAAWAPSVGFKNGAYYMYFSAGDGVGIGVAKSSSPQGPFVDVLGKPLIGETLFGAQPIDADIFIDDDGRNYLYYGGWSHGAVVELEDDMVSFKGEVREITPRGYVEGPWMLKRKGVYYFMYSVGGWGDNSYGVSYVKSTSPLGPFDGTPKKILSGDPAVGTGTGHNSAFRVGDDDYYIVYHRRFPGDNARDNRIVCIDRMYFDDEGEILPVKITTEGVEERLLSD</sequence>
<dbReference type="InterPro" id="IPR006710">
    <property type="entry name" value="Glyco_hydro_43"/>
</dbReference>
<evidence type="ECO:0000313" key="8">
    <source>
        <dbReference type="Proteomes" id="UP000224634"/>
    </source>
</evidence>
<keyword evidence="8" id="KW-1185">Reference proteome</keyword>
<organism evidence="7 8">
    <name type="scientific">Polytolypa hystricis (strain UAMH7299)</name>
    <dbReference type="NCBI Taxonomy" id="1447883"/>
    <lineage>
        <taxon>Eukaryota</taxon>
        <taxon>Fungi</taxon>
        <taxon>Dikarya</taxon>
        <taxon>Ascomycota</taxon>
        <taxon>Pezizomycotina</taxon>
        <taxon>Eurotiomycetes</taxon>
        <taxon>Eurotiomycetidae</taxon>
        <taxon>Onygenales</taxon>
        <taxon>Onygenales incertae sedis</taxon>
        <taxon>Polytolypa</taxon>
    </lineage>
</organism>
<dbReference type="STRING" id="1447883.A0A2B7YPU4"/>
<evidence type="ECO:0000256" key="6">
    <source>
        <dbReference type="RuleBase" id="RU361187"/>
    </source>
</evidence>
<evidence type="ECO:0000256" key="2">
    <source>
        <dbReference type="ARBA" id="ARBA00022801"/>
    </source>
</evidence>
<dbReference type="InterPro" id="IPR052176">
    <property type="entry name" value="Glycosyl_Hydrlase_43_Enz"/>
</dbReference>
<accession>A0A2B7YPU4</accession>
<proteinExistence type="inferred from homology"/>
<reference evidence="7 8" key="1">
    <citation type="submission" date="2017-10" db="EMBL/GenBank/DDBJ databases">
        <title>Comparative genomics in systemic dimorphic fungi from Ajellomycetaceae.</title>
        <authorList>
            <person name="Munoz J.F."/>
            <person name="Mcewen J.G."/>
            <person name="Clay O.K."/>
            <person name="Cuomo C.A."/>
        </authorList>
    </citation>
    <scope>NUCLEOTIDE SEQUENCE [LARGE SCALE GENOMIC DNA]</scope>
    <source>
        <strain evidence="7 8">UAMH7299</strain>
    </source>
</reference>